<name>A0A816QK39_BRANA</name>
<gene>
    <name evidence="1" type="ORF">DARMORV10_C06P31420.1</name>
</gene>
<evidence type="ECO:0000313" key="1">
    <source>
        <dbReference type="EMBL" id="CAF2060730.1"/>
    </source>
</evidence>
<dbReference type="EMBL" id="HG994370">
    <property type="protein sequence ID" value="CAF2060730.1"/>
    <property type="molecule type" value="Genomic_DNA"/>
</dbReference>
<dbReference type="AlphaFoldDB" id="A0A816QK39"/>
<accession>A0A816QK39</accession>
<protein>
    <submittedName>
        <fullName evidence="1">(rape) hypothetical protein</fullName>
    </submittedName>
</protein>
<dbReference type="Proteomes" id="UP001295469">
    <property type="component" value="Chromosome C06"/>
</dbReference>
<organism evidence="1">
    <name type="scientific">Brassica napus</name>
    <name type="common">Rape</name>
    <dbReference type="NCBI Taxonomy" id="3708"/>
    <lineage>
        <taxon>Eukaryota</taxon>
        <taxon>Viridiplantae</taxon>
        <taxon>Streptophyta</taxon>
        <taxon>Embryophyta</taxon>
        <taxon>Tracheophyta</taxon>
        <taxon>Spermatophyta</taxon>
        <taxon>Magnoliopsida</taxon>
        <taxon>eudicotyledons</taxon>
        <taxon>Gunneridae</taxon>
        <taxon>Pentapetalae</taxon>
        <taxon>rosids</taxon>
        <taxon>malvids</taxon>
        <taxon>Brassicales</taxon>
        <taxon>Brassicaceae</taxon>
        <taxon>Brassiceae</taxon>
        <taxon>Brassica</taxon>
    </lineage>
</organism>
<reference evidence="1" key="1">
    <citation type="submission" date="2021-01" db="EMBL/GenBank/DDBJ databases">
        <authorList>
            <consortium name="Genoscope - CEA"/>
            <person name="William W."/>
        </authorList>
    </citation>
    <scope>NUCLEOTIDE SEQUENCE</scope>
</reference>
<proteinExistence type="predicted"/>
<sequence>MSFPPIKLAVKMKLPEELAEEENMRLCGFGPCLHHHHDHESSSHLSGFVQGKPAKWFVDALALFGAGAMLGDAFLFTNCPMLLVQ</sequence>